<feature type="region of interest" description="Disordered" evidence="1">
    <location>
        <begin position="25"/>
        <end position="141"/>
    </location>
</feature>
<organism evidence="2 3">
    <name type="scientific">Friedmanniomyces endolithicus</name>
    <dbReference type="NCBI Taxonomy" id="329885"/>
    <lineage>
        <taxon>Eukaryota</taxon>
        <taxon>Fungi</taxon>
        <taxon>Dikarya</taxon>
        <taxon>Ascomycota</taxon>
        <taxon>Pezizomycotina</taxon>
        <taxon>Dothideomycetes</taxon>
        <taxon>Dothideomycetidae</taxon>
        <taxon>Mycosphaerellales</taxon>
        <taxon>Teratosphaeriaceae</taxon>
        <taxon>Friedmanniomyces</taxon>
    </lineage>
</organism>
<dbReference type="OrthoDB" id="5380370at2759"/>
<evidence type="ECO:0000256" key="1">
    <source>
        <dbReference type="SAM" id="MobiDB-lite"/>
    </source>
</evidence>
<feature type="compositionally biased region" description="Acidic residues" evidence="1">
    <location>
        <begin position="62"/>
        <end position="75"/>
    </location>
</feature>
<reference evidence="2 3" key="1">
    <citation type="submission" date="2017-03" db="EMBL/GenBank/DDBJ databases">
        <title>Genomes of endolithic fungi from Antarctica.</title>
        <authorList>
            <person name="Coleine C."/>
            <person name="Masonjones S."/>
            <person name="Stajich J.E."/>
        </authorList>
    </citation>
    <scope>NUCLEOTIDE SEQUENCE [LARGE SCALE GENOMIC DNA]</scope>
    <source>
        <strain evidence="2 3">CCFEE 5311</strain>
    </source>
</reference>
<evidence type="ECO:0000313" key="3">
    <source>
        <dbReference type="Proteomes" id="UP000310066"/>
    </source>
</evidence>
<feature type="region of interest" description="Disordered" evidence="1">
    <location>
        <begin position="177"/>
        <end position="199"/>
    </location>
</feature>
<feature type="compositionally biased region" description="Basic and acidic residues" evidence="1">
    <location>
        <begin position="128"/>
        <end position="140"/>
    </location>
</feature>
<dbReference type="Proteomes" id="UP000310066">
    <property type="component" value="Unassembled WGS sequence"/>
</dbReference>
<sequence>MLLPVQSPPISSYFQELEPHRQLREYPDSQHRFDEAIEFGSPFPEPQGRDEFIPIQSTESFDGTDEDNAPLETDEPSPPPGHPPHHERKVAQSASFDSGIVLPLQTGERSRSSSNISGRETAVRLTRPRPELRTSEDKLHSWQRTQTSGVAVANFDPLALEPLCISEDSTGAHGAFAGRQQQFGRPKGLGRVWKSLRGQ</sequence>
<dbReference type="EMBL" id="NAJP01000052">
    <property type="protein sequence ID" value="TKA37414.1"/>
    <property type="molecule type" value="Genomic_DNA"/>
</dbReference>
<comment type="caution">
    <text evidence="2">The sequence shown here is derived from an EMBL/GenBank/DDBJ whole genome shotgun (WGS) entry which is preliminary data.</text>
</comment>
<evidence type="ECO:0000313" key="2">
    <source>
        <dbReference type="EMBL" id="TKA37414.1"/>
    </source>
</evidence>
<feature type="compositionally biased region" description="Basic and acidic residues" evidence="1">
    <location>
        <begin position="25"/>
        <end position="35"/>
    </location>
</feature>
<accession>A0A4U0UNR2</accession>
<proteinExistence type="predicted"/>
<protein>
    <submittedName>
        <fullName evidence="2">Uncharacterized protein</fullName>
    </submittedName>
</protein>
<dbReference type="AlphaFoldDB" id="A0A4U0UNR2"/>
<name>A0A4U0UNR2_9PEZI</name>
<gene>
    <name evidence="2" type="ORF">B0A54_10999</name>
</gene>